<keyword evidence="1" id="KW-1133">Transmembrane helix</keyword>
<gene>
    <name evidence="2" type="ORF">GQR91_01225</name>
    <name evidence="3" type="ORF">SAMN05216557_104201</name>
</gene>
<dbReference type="OrthoDB" id="7546482at2"/>
<evidence type="ECO:0000256" key="1">
    <source>
        <dbReference type="SAM" id="Phobius"/>
    </source>
</evidence>
<dbReference type="AlphaFoldDB" id="A0A1G7MHK5"/>
<dbReference type="Proteomes" id="UP000323502">
    <property type="component" value="Unassembled WGS sequence"/>
</dbReference>
<evidence type="ECO:0000313" key="4">
    <source>
        <dbReference type="Proteomes" id="UP000323502"/>
    </source>
</evidence>
<name>A0A1G7MHK5_9SPHN</name>
<feature type="transmembrane region" description="Helical" evidence="1">
    <location>
        <begin position="230"/>
        <end position="248"/>
    </location>
</feature>
<evidence type="ECO:0000313" key="5">
    <source>
        <dbReference type="Proteomes" id="UP000436801"/>
    </source>
</evidence>
<protein>
    <submittedName>
        <fullName evidence="3">Uncharacterized protein</fullName>
    </submittedName>
</protein>
<reference evidence="2 5" key="2">
    <citation type="submission" date="2019-12" db="EMBL/GenBank/DDBJ databases">
        <authorList>
            <person name="Zheng J."/>
        </authorList>
    </citation>
    <scope>NUCLEOTIDE SEQUENCE [LARGE SCALE GENOMIC DNA]</scope>
    <source>
        <strain evidence="2 5">DSM 27347</strain>
    </source>
</reference>
<keyword evidence="1" id="KW-0472">Membrane</keyword>
<dbReference type="EMBL" id="FNBI01000004">
    <property type="protein sequence ID" value="SDF61231.1"/>
    <property type="molecule type" value="Genomic_DNA"/>
</dbReference>
<organism evidence="3 4">
    <name type="scientific">Sphingomonas carotinifaciens</name>
    <dbReference type="NCBI Taxonomy" id="1166323"/>
    <lineage>
        <taxon>Bacteria</taxon>
        <taxon>Pseudomonadati</taxon>
        <taxon>Pseudomonadota</taxon>
        <taxon>Alphaproteobacteria</taxon>
        <taxon>Sphingomonadales</taxon>
        <taxon>Sphingomonadaceae</taxon>
        <taxon>Sphingomonas</taxon>
    </lineage>
</organism>
<accession>A0A1G7MHK5</accession>
<evidence type="ECO:0000313" key="2">
    <source>
        <dbReference type="EMBL" id="MWC42283.1"/>
    </source>
</evidence>
<keyword evidence="1" id="KW-0812">Transmembrane</keyword>
<sequence length="261" mass="27642">MERNGTRMTGWPEGLSDEEAVQRLRTLCLGGCDGIQDLADDSRYKALRRALLQRSDLRPLAPASVAAEPNLPAFVRHVRETADRQQRRDMVRSAFAPLMEAVCGQAPVSASGWTGRASTREQALLVRTLAPAALLAVDRLIAEETRLRDNGGPVENDREDALAHLRALHAALGALIALVEADQPLAAALTRVQAIRDSARVTLTKAAAAMPITTTALVAFASVVGIADMLVGNVVVSLAAGGLAGNTVKDVMLKRDAKASA</sequence>
<keyword evidence="4" id="KW-1185">Reference proteome</keyword>
<dbReference type="EMBL" id="WSUT01000001">
    <property type="protein sequence ID" value="MWC42283.1"/>
    <property type="molecule type" value="Genomic_DNA"/>
</dbReference>
<dbReference type="Proteomes" id="UP000436801">
    <property type="component" value="Unassembled WGS sequence"/>
</dbReference>
<feature type="transmembrane region" description="Helical" evidence="1">
    <location>
        <begin position="206"/>
        <end position="224"/>
    </location>
</feature>
<reference evidence="3 4" key="1">
    <citation type="submission" date="2016-10" db="EMBL/GenBank/DDBJ databases">
        <authorList>
            <person name="Varghese N."/>
            <person name="Submissions S."/>
        </authorList>
    </citation>
    <scope>NUCLEOTIDE SEQUENCE [LARGE SCALE GENOMIC DNA]</scope>
    <source>
        <strain evidence="3 4">S7-754</strain>
    </source>
</reference>
<evidence type="ECO:0000313" key="3">
    <source>
        <dbReference type="EMBL" id="SDF61231.1"/>
    </source>
</evidence>
<dbReference type="RefSeq" id="WP_149682541.1">
    <property type="nucleotide sequence ID" value="NZ_FNBI01000004.1"/>
</dbReference>
<proteinExistence type="predicted"/>